<accession>A0A1H5S688</accession>
<keyword evidence="1" id="KW-0812">Transmembrane</keyword>
<protein>
    <submittedName>
        <fullName evidence="2">Uncharacterized protein</fullName>
    </submittedName>
</protein>
<reference evidence="2 3" key="1">
    <citation type="submission" date="2016-10" db="EMBL/GenBank/DDBJ databases">
        <authorList>
            <person name="de Groot N.N."/>
        </authorList>
    </citation>
    <scope>NUCLEOTIDE SEQUENCE [LARGE SCALE GENOMIC DNA]</scope>
    <source>
        <strain evidence="2 3">Nl13</strain>
    </source>
</reference>
<feature type="transmembrane region" description="Helical" evidence="1">
    <location>
        <begin position="45"/>
        <end position="67"/>
    </location>
</feature>
<proteinExistence type="predicted"/>
<dbReference type="Proteomes" id="UP000236751">
    <property type="component" value="Unassembled WGS sequence"/>
</dbReference>
<evidence type="ECO:0000313" key="3">
    <source>
        <dbReference type="Proteomes" id="UP000236751"/>
    </source>
</evidence>
<dbReference type="EMBL" id="FNVK01000002">
    <property type="protein sequence ID" value="SEF46152.1"/>
    <property type="molecule type" value="Genomic_DNA"/>
</dbReference>
<evidence type="ECO:0000256" key="1">
    <source>
        <dbReference type="SAM" id="Phobius"/>
    </source>
</evidence>
<name>A0A1H5S688_NITMU</name>
<keyword evidence="1" id="KW-0472">Membrane</keyword>
<evidence type="ECO:0000313" key="2">
    <source>
        <dbReference type="EMBL" id="SEF46152.1"/>
    </source>
</evidence>
<organism evidence="2 3">
    <name type="scientific">Nitrosospira multiformis (strain ATCC 25196 / NCIMB 11849 / C 71)</name>
    <dbReference type="NCBI Taxonomy" id="323848"/>
    <lineage>
        <taxon>Bacteria</taxon>
        <taxon>Pseudomonadati</taxon>
        <taxon>Pseudomonadota</taxon>
        <taxon>Betaproteobacteria</taxon>
        <taxon>Nitrosomonadales</taxon>
        <taxon>Nitrosomonadaceae</taxon>
        <taxon>Nitrosospira</taxon>
    </lineage>
</organism>
<keyword evidence="1" id="KW-1133">Transmembrane helix</keyword>
<gene>
    <name evidence="2" type="ORF">SAMN05216403_10219</name>
</gene>
<dbReference type="AlphaFoldDB" id="A0A1H5S688"/>
<sequence>MMYPTIWIATSEPIHPSSPIPSTDSWRTQPPIIKCSMWVIAPNNYFKGMTITFMVFVFFFSALGWSFGPPGVDSLLSCPIGK</sequence>